<feature type="region of interest" description="Disordered" evidence="1">
    <location>
        <begin position="16"/>
        <end position="49"/>
    </location>
</feature>
<evidence type="ECO:0000256" key="1">
    <source>
        <dbReference type="SAM" id="MobiDB-lite"/>
    </source>
</evidence>
<accession>A0AB73BTM4</accession>
<dbReference type="Proteomes" id="UP000027473">
    <property type="component" value="Unassembled WGS sequence"/>
</dbReference>
<organism evidence="2 3">
    <name type="scientific">Fusobacterium necrophorum BL</name>
    <dbReference type="NCBI Taxonomy" id="1441732"/>
    <lineage>
        <taxon>Bacteria</taxon>
        <taxon>Fusobacteriati</taxon>
        <taxon>Fusobacteriota</taxon>
        <taxon>Fusobacteriia</taxon>
        <taxon>Fusobacteriales</taxon>
        <taxon>Fusobacteriaceae</taxon>
        <taxon>Fusobacterium</taxon>
    </lineage>
</organism>
<comment type="caution">
    <text evidence="2">The sequence shown here is derived from an EMBL/GenBank/DDBJ whole genome shotgun (WGS) entry which is preliminary data.</text>
</comment>
<proteinExistence type="predicted"/>
<feature type="compositionally biased region" description="Basic and acidic residues" evidence="1">
    <location>
        <begin position="16"/>
        <end position="41"/>
    </location>
</feature>
<name>A0AB73BTM4_9FUSO</name>
<reference evidence="2 3" key="1">
    <citation type="submission" date="2014-01" db="EMBL/GenBank/DDBJ databases">
        <title>Comparative genomics of Fusobacterium necrophorum wild isolates.</title>
        <authorList>
            <person name="Kittichotirat W."/>
            <person name="Bumgarner R.E."/>
            <person name="Lawrence P."/>
        </authorList>
    </citation>
    <scope>NUCLEOTIDE SEQUENCE [LARGE SCALE GENOMIC DNA]</scope>
    <source>
        <strain evidence="2 3">BL</strain>
    </source>
</reference>
<evidence type="ECO:0000313" key="2">
    <source>
        <dbReference type="EMBL" id="KDE61066.1"/>
    </source>
</evidence>
<gene>
    <name evidence="2" type="ORF">FUSO3_11160</name>
</gene>
<dbReference type="AlphaFoldDB" id="A0AB73BTM4"/>
<sequence>MKNSVQEDLFLIKLSIDDRKRPGEDREKTGRRPGEDREKGNVWRSPKNL</sequence>
<dbReference type="EMBL" id="JAAC01000207">
    <property type="protein sequence ID" value="KDE61066.1"/>
    <property type="molecule type" value="Genomic_DNA"/>
</dbReference>
<evidence type="ECO:0000313" key="3">
    <source>
        <dbReference type="Proteomes" id="UP000027473"/>
    </source>
</evidence>
<protein>
    <submittedName>
        <fullName evidence="2">Uncharacterized protein</fullName>
    </submittedName>
</protein>